<accession>A0A3N4LCT8</accession>
<reference evidence="1 2" key="1">
    <citation type="journal article" date="2018" name="Nat. Ecol. Evol.">
        <title>Pezizomycetes genomes reveal the molecular basis of ectomycorrhizal truffle lifestyle.</title>
        <authorList>
            <person name="Murat C."/>
            <person name="Payen T."/>
            <person name="Noel B."/>
            <person name="Kuo A."/>
            <person name="Morin E."/>
            <person name="Chen J."/>
            <person name="Kohler A."/>
            <person name="Krizsan K."/>
            <person name="Balestrini R."/>
            <person name="Da Silva C."/>
            <person name="Montanini B."/>
            <person name="Hainaut M."/>
            <person name="Levati E."/>
            <person name="Barry K.W."/>
            <person name="Belfiori B."/>
            <person name="Cichocki N."/>
            <person name="Clum A."/>
            <person name="Dockter R.B."/>
            <person name="Fauchery L."/>
            <person name="Guy J."/>
            <person name="Iotti M."/>
            <person name="Le Tacon F."/>
            <person name="Lindquist E.A."/>
            <person name="Lipzen A."/>
            <person name="Malagnac F."/>
            <person name="Mello A."/>
            <person name="Molinier V."/>
            <person name="Miyauchi S."/>
            <person name="Poulain J."/>
            <person name="Riccioni C."/>
            <person name="Rubini A."/>
            <person name="Sitrit Y."/>
            <person name="Splivallo R."/>
            <person name="Traeger S."/>
            <person name="Wang M."/>
            <person name="Zifcakova L."/>
            <person name="Wipf D."/>
            <person name="Zambonelli A."/>
            <person name="Paolocci F."/>
            <person name="Nowrousian M."/>
            <person name="Ottonello S."/>
            <person name="Baldrian P."/>
            <person name="Spatafora J.W."/>
            <person name="Henrissat B."/>
            <person name="Nagy L.G."/>
            <person name="Aury J.M."/>
            <person name="Wincker P."/>
            <person name="Grigoriev I.V."/>
            <person name="Bonfante P."/>
            <person name="Martin F.M."/>
        </authorList>
    </citation>
    <scope>NUCLEOTIDE SEQUENCE [LARGE SCALE GENOMIC DNA]</scope>
    <source>
        <strain evidence="1 2">ATCC MYA-4762</strain>
    </source>
</reference>
<dbReference type="EMBL" id="ML121568">
    <property type="protein sequence ID" value="RPB20693.1"/>
    <property type="molecule type" value="Genomic_DNA"/>
</dbReference>
<keyword evidence="2" id="KW-1185">Reference proteome</keyword>
<dbReference type="Proteomes" id="UP000267821">
    <property type="component" value="Unassembled WGS sequence"/>
</dbReference>
<proteinExistence type="predicted"/>
<evidence type="ECO:0000313" key="2">
    <source>
        <dbReference type="Proteomes" id="UP000267821"/>
    </source>
</evidence>
<name>A0A3N4LCT8_9PEZI</name>
<evidence type="ECO:0000313" key="1">
    <source>
        <dbReference type="EMBL" id="RPB20693.1"/>
    </source>
</evidence>
<sequence length="115" mass="12196">MKTPKPPKLNLRVSFTTPHFLPPPPCVSQQTHLTHSPTKSPTNSIILLLSSLSFPSSIPYPLSTTSISPSPSSLIFSLGVPPLPPQKNGIPSCPSSEAIAATMDVAALWTLRSNV</sequence>
<gene>
    <name evidence="1" type="ORF">L211DRAFT_499416</name>
</gene>
<dbReference type="InParanoid" id="A0A3N4LCT8"/>
<organism evidence="1 2">
    <name type="scientific">Terfezia boudieri ATCC MYA-4762</name>
    <dbReference type="NCBI Taxonomy" id="1051890"/>
    <lineage>
        <taxon>Eukaryota</taxon>
        <taxon>Fungi</taxon>
        <taxon>Dikarya</taxon>
        <taxon>Ascomycota</taxon>
        <taxon>Pezizomycotina</taxon>
        <taxon>Pezizomycetes</taxon>
        <taxon>Pezizales</taxon>
        <taxon>Pezizaceae</taxon>
        <taxon>Terfezia</taxon>
    </lineage>
</organism>
<protein>
    <submittedName>
        <fullName evidence="1">Uncharacterized protein</fullName>
    </submittedName>
</protein>
<dbReference type="AlphaFoldDB" id="A0A3N4LCT8"/>